<dbReference type="AlphaFoldDB" id="A0A0H5RBC8"/>
<feature type="coiled-coil region" evidence="1">
    <location>
        <begin position="337"/>
        <end position="371"/>
    </location>
</feature>
<feature type="region of interest" description="Disordered" evidence="2">
    <location>
        <begin position="218"/>
        <end position="243"/>
    </location>
</feature>
<evidence type="ECO:0008006" key="4">
    <source>
        <dbReference type="Google" id="ProtNLM"/>
    </source>
</evidence>
<organism evidence="3">
    <name type="scientific">Spongospora subterranea</name>
    <dbReference type="NCBI Taxonomy" id="70186"/>
    <lineage>
        <taxon>Eukaryota</taxon>
        <taxon>Sar</taxon>
        <taxon>Rhizaria</taxon>
        <taxon>Endomyxa</taxon>
        <taxon>Phytomyxea</taxon>
        <taxon>Plasmodiophorida</taxon>
        <taxon>Plasmodiophoridae</taxon>
        <taxon>Spongospora</taxon>
    </lineage>
</organism>
<reference evidence="3" key="1">
    <citation type="submission" date="2015-04" db="EMBL/GenBank/DDBJ databases">
        <title>The genome sequence of the plant pathogenic Rhizarian Plasmodiophora brassicae reveals insights in its biotrophic life cycle and the origin of chitin synthesis.</title>
        <authorList>
            <person name="Schwelm A."/>
            <person name="Fogelqvist J."/>
            <person name="Knaust A."/>
            <person name="Julke S."/>
            <person name="Lilja T."/>
            <person name="Dhandapani V."/>
            <person name="Bonilla-Rosso G."/>
            <person name="Karlsson M."/>
            <person name="Shevchenko A."/>
            <person name="Choi S.R."/>
            <person name="Kim H.G."/>
            <person name="Park J.Y."/>
            <person name="Lim Y.P."/>
            <person name="Ludwig-Muller J."/>
            <person name="Dixelius C."/>
        </authorList>
    </citation>
    <scope>NUCLEOTIDE SEQUENCE</scope>
    <source>
        <tissue evidence="3">Potato root galls</tissue>
    </source>
</reference>
<sequence length="469" mass="55906">MPSFASSLYSGRHLTNEARRRLARLYFEAEQDDSLLAKIARKTKPKPGEVLKQSDSKTHKTEQDRPSPKIVSKSMETNVLSYVDSDTATDFDHLIAEDLIREQWGDKIRKTRHQDVALPKTKEQANWGSIIAFEQKQFEKSVQRLHKTQEETKEQYRASLQEQMRLHQEHEESVQAAHQREAAEKKKNLEIYMQQNKAIAEEKTKKLEMLKESRLEQIHQREVSRRKQKKEHHEMEQRASESLKKKLEHEKVQAAILKNSNRKHQWQVICENNKERAAKKALAQEEVLKNKEVQQLYNDIKDKEELERRRVIELRHIKQQHNDAGYEQIRLQRNEQLKLEDERIARDQEHIARLEDQRQREEAEARQIAIDRDHSVLLQQIEEKINRKAAMKKVELEYKDKLVIMANIDREKREKLENQANLEKRRLQAELQEQMHQLEAKKLQQKIEMTPTERQLNDSILKKIAEEEN</sequence>
<proteinExistence type="predicted"/>
<accession>A0A0H5RBC8</accession>
<feature type="coiled-coil region" evidence="1">
    <location>
        <begin position="405"/>
        <end position="448"/>
    </location>
</feature>
<feature type="coiled-coil region" evidence="1">
    <location>
        <begin position="153"/>
        <end position="202"/>
    </location>
</feature>
<evidence type="ECO:0000313" key="3">
    <source>
        <dbReference type="EMBL" id="CRZ11515.1"/>
    </source>
</evidence>
<dbReference type="EMBL" id="HACM01011073">
    <property type="protein sequence ID" value="CRZ11515.1"/>
    <property type="molecule type" value="Transcribed_RNA"/>
</dbReference>
<feature type="compositionally biased region" description="Basic and acidic residues" evidence="2">
    <location>
        <begin position="46"/>
        <end position="67"/>
    </location>
</feature>
<name>A0A0H5RBC8_9EUKA</name>
<evidence type="ECO:0000256" key="1">
    <source>
        <dbReference type="SAM" id="Coils"/>
    </source>
</evidence>
<keyword evidence="1" id="KW-0175">Coiled coil</keyword>
<feature type="region of interest" description="Disordered" evidence="2">
    <location>
        <begin position="40"/>
        <end position="69"/>
    </location>
</feature>
<evidence type="ECO:0000256" key="2">
    <source>
        <dbReference type="SAM" id="MobiDB-lite"/>
    </source>
</evidence>
<protein>
    <recommendedName>
        <fullName evidence="4">Trichohyalin-plectin-homology domain-containing protein</fullName>
    </recommendedName>
</protein>